<organism evidence="3 4">
    <name type="scientific">Claveliimonas monacensis</name>
    <dbReference type="NCBI Taxonomy" id="2779351"/>
    <lineage>
        <taxon>Bacteria</taxon>
        <taxon>Bacillati</taxon>
        <taxon>Bacillota</taxon>
        <taxon>Clostridia</taxon>
        <taxon>Lachnospirales</taxon>
        <taxon>Lachnospiraceae</taxon>
        <taxon>Claveliimonas</taxon>
    </lineage>
</organism>
<proteinExistence type="predicted"/>
<gene>
    <name evidence="3" type="ORF">INF30_11585</name>
</gene>
<accession>A0ABR9RLP2</accession>
<dbReference type="CDD" id="cd00093">
    <property type="entry name" value="HTH_XRE"/>
    <property type="match status" value="1"/>
</dbReference>
<dbReference type="Proteomes" id="UP000758652">
    <property type="component" value="Unassembled WGS sequence"/>
</dbReference>
<evidence type="ECO:0000259" key="2">
    <source>
        <dbReference type="PROSITE" id="PS50943"/>
    </source>
</evidence>
<sequence>MHTLDRLAVGVRIREQREKLFMSKKDLAEKLNISLRFLDEVESGSRGVSLNKLMMLAQILEVSTDYLLFGSGEKSSEQVFSHIIENCPPSKREALAVIMKKIVDSYNE</sequence>
<reference evidence="3 4" key="1">
    <citation type="submission" date="2020-10" db="EMBL/GenBank/DDBJ databases">
        <title>ChiBAC.</title>
        <authorList>
            <person name="Zenner C."/>
            <person name="Hitch T.C.A."/>
            <person name="Clavel T."/>
        </authorList>
    </citation>
    <scope>NUCLEOTIDE SEQUENCE [LARGE SCALE GENOMIC DNA]</scope>
    <source>
        <strain evidence="3 4">DSM 108991</strain>
    </source>
</reference>
<comment type="caution">
    <text evidence="3">The sequence shown here is derived from an EMBL/GenBank/DDBJ whole genome shotgun (WGS) entry which is preliminary data.</text>
</comment>
<protein>
    <submittedName>
        <fullName evidence="3">Helix-turn-helix transcriptional regulator</fullName>
    </submittedName>
</protein>
<dbReference type="PANTHER" id="PTHR46558">
    <property type="entry name" value="TRACRIPTIONAL REGULATORY PROTEIN-RELATED-RELATED"/>
    <property type="match status" value="1"/>
</dbReference>
<dbReference type="PROSITE" id="PS50943">
    <property type="entry name" value="HTH_CROC1"/>
    <property type="match status" value="1"/>
</dbReference>
<dbReference type="Pfam" id="PF01381">
    <property type="entry name" value="HTH_3"/>
    <property type="match status" value="1"/>
</dbReference>
<dbReference type="PANTHER" id="PTHR46558:SF4">
    <property type="entry name" value="DNA-BIDING PHAGE PROTEIN"/>
    <property type="match status" value="1"/>
</dbReference>
<dbReference type="InterPro" id="IPR001387">
    <property type="entry name" value="Cro/C1-type_HTH"/>
</dbReference>
<dbReference type="SUPFAM" id="SSF47413">
    <property type="entry name" value="lambda repressor-like DNA-binding domains"/>
    <property type="match status" value="1"/>
</dbReference>
<name>A0ABR9RLP2_9FIRM</name>
<dbReference type="InterPro" id="IPR010982">
    <property type="entry name" value="Lambda_DNA-bd_dom_sf"/>
</dbReference>
<evidence type="ECO:0000313" key="3">
    <source>
        <dbReference type="EMBL" id="MBE5063894.1"/>
    </source>
</evidence>
<feature type="domain" description="HTH cro/C1-type" evidence="2">
    <location>
        <begin position="13"/>
        <end position="67"/>
    </location>
</feature>
<evidence type="ECO:0000313" key="4">
    <source>
        <dbReference type="Proteomes" id="UP000758652"/>
    </source>
</evidence>
<dbReference type="SMART" id="SM00530">
    <property type="entry name" value="HTH_XRE"/>
    <property type="match status" value="1"/>
</dbReference>
<keyword evidence="1" id="KW-0238">DNA-binding</keyword>
<dbReference type="EMBL" id="JADCKL010000011">
    <property type="protein sequence ID" value="MBE5063894.1"/>
    <property type="molecule type" value="Genomic_DNA"/>
</dbReference>
<dbReference type="RefSeq" id="WP_226395305.1">
    <property type="nucleotide sequence ID" value="NZ_JADCKL010000011.1"/>
</dbReference>
<keyword evidence="4" id="KW-1185">Reference proteome</keyword>
<evidence type="ECO:0000256" key="1">
    <source>
        <dbReference type="ARBA" id="ARBA00023125"/>
    </source>
</evidence>
<dbReference type="Gene3D" id="1.10.260.40">
    <property type="entry name" value="lambda repressor-like DNA-binding domains"/>
    <property type="match status" value="1"/>
</dbReference>